<sequence length="95" mass="11464">MSRIISKHLIDYFVPFLPLERRHIIMCFRDYLHSKNIVYTQEQLENLADQLSYFPKDTPIFSTSGCKQIERRADFMYAEVIREQHFLASQYNDEI</sequence>
<accession>A0ACB0ZV74</accession>
<comment type="caution">
    <text evidence="1">The sequence shown here is derived from an EMBL/GenBank/DDBJ whole genome shotgun (WGS) entry which is preliminary data.</text>
</comment>
<keyword evidence="2" id="KW-1185">Reference proteome</keyword>
<gene>
    <name evidence="1" type="ORF">MENTE1834_LOCUS29397</name>
</gene>
<proteinExistence type="predicted"/>
<evidence type="ECO:0000313" key="2">
    <source>
        <dbReference type="Proteomes" id="UP001497535"/>
    </source>
</evidence>
<dbReference type="EMBL" id="CAVMJV010000046">
    <property type="protein sequence ID" value="CAK5082141.1"/>
    <property type="molecule type" value="Genomic_DNA"/>
</dbReference>
<reference evidence="1" key="1">
    <citation type="submission" date="2023-11" db="EMBL/GenBank/DDBJ databases">
        <authorList>
            <person name="Poullet M."/>
        </authorList>
    </citation>
    <scope>NUCLEOTIDE SEQUENCE</scope>
    <source>
        <strain evidence="1">E1834</strain>
    </source>
</reference>
<dbReference type="Proteomes" id="UP001497535">
    <property type="component" value="Unassembled WGS sequence"/>
</dbReference>
<evidence type="ECO:0000313" key="1">
    <source>
        <dbReference type="EMBL" id="CAK5082141.1"/>
    </source>
</evidence>
<protein>
    <submittedName>
        <fullName evidence="1">Uncharacterized protein</fullName>
    </submittedName>
</protein>
<name>A0ACB0ZV74_MELEN</name>
<organism evidence="1 2">
    <name type="scientific">Meloidogyne enterolobii</name>
    <name type="common">Root-knot nematode worm</name>
    <name type="synonym">Meloidogyne mayaguensis</name>
    <dbReference type="NCBI Taxonomy" id="390850"/>
    <lineage>
        <taxon>Eukaryota</taxon>
        <taxon>Metazoa</taxon>
        <taxon>Ecdysozoa</taxon>
        <taxon>Nematoda</taxon>
        <taxon>Chromadorea</taxon>
        <taxon>Rhabditida</taxon>
        <taxon>Tylenchina</taxon>
        <taxon>Tylenchomorpha</taxon>
        <taxon>Tylenchoidea</taxon>
        <taxon>Meloidogynidae</taxon>
        <taxon>Meloidogyninae</taxon>
        <taxon>Meloidogyne</taxon>
    </lineage>
</organism>